<dbReference type="Gene3D" id="3.40.50.300">
    <property type="entry name" value="P-loop containing nucleotide triphosphate hydrolases"/>
    <property type="match status" value="1"/>
</dbReference>
<dbReference type="PANTHER" id="PTHR47642:SF5">
    <property type="entry name" value="ATP-DEPENDENT DNA HELICASE"/>
    <property type="match status" value="1"/>
</dbReference>
<comment type="similarity">
    <text evidence="1">Belongs to the helicase family.</text>
</comment>
<keyword evidence="1" id="KW-0347">Helicase</keyword>
<reference evidence="3 4" key="1">
    <citation type="submission" date="2014-04" db="EMBL/GenBank/DDBJ databases">
        <title>Evolutionary Origins and Diversification of the Mycorrhizal Mutualists.</title>
        <authorList>
            <consortium name="DOE Joint Genome Institute"/>
            <consortium name="Mycorrhizal Genomics Consortium"/>
            <person name="Kohler A."/>
            <person name="Kuo A."/>
            <person name="Nagy L.G."/>
            <person name="Floudas D."/>
            <person name="Copeland A."/>
            <person name="Barry K.W."/>
            <person name="Cichocki N."/>
            <person name="Veneault-Fourrey C."/>
            <person name="LaButti K."/>
            <person name="Lindquist E.A."/>
            <person name="Lipzen A."/>
            <person name="Lundell T."/>
            <person name="Morin E."/>
            <person name="Murat C."/>
            <person name="Riley R."/>
            <person name="Ohm R."/>
            <person name="Sun H."/>
            <person name="Tunlid A."/>
            <person name="Henrissat B."/>
            <person name="Grigoriev I.V."/>
            <person name="Hibbett D.S."/>
            <person name="Martin F."/>
        </authorList>
    </citation>
    <scope>NUCLEOTIDE SEQUENCE [LARGE SCALE GENOMIC DNA]</scope>
    <source>
        <strain evidence="3 4">MD-312</strain>
    </source>
</reference>
<evidence type="ECO:0000259" key="2">
    <source>
        <dbReference type="Pfam" id="PF05970"/>
    </source>
</evidence>
<evidence type="ECO:0000313" key="3">
    <source>
        <dbReference type="EMBL" id="KIJ59243.1"/>
    </source>
</evidence>
<feature type="non-terminal residue" evidence="3">
    <location>
        <position position="1"/>
    </location>
</feature>
<keyword evidence="4" id="KW-1185">Reference proteome</keyword>
<dbReference type="Pfam" id="PF05970">
    <property type="entry name" value="PIF1"/>
    <property type="match status" value="1"/>
</dbReference>
<dbReference type="GO" id="GO:0016887">
    <property type="term" value="F:ATP hydrolysis activity"/>
    <property type="evidence" value="ECO:0007669"/>
    <property type="project" value="RHEA"/>
</dbReference>
<evidence type="ECO:0000313" key="4">
    <source>
        <dbReference type="Proteomes" id="UP000053820"/>
    </source>
</evidence>
<dbReference type="GO" id="GO:0005524">
    <property type="term" value="F:ATP binding"/>
    <property type="evidence" value="ECO:0007669"/>
    <property type="project" value="UniProtKB-KW"/>
</dbReference>
<sequence length="131" mass="14473">RSHIDDTVKEFSLNKEQEKAFKILTHHAIHPDCDQLRMYLGGMGGIGKSQVIKSWTHFFKLRGESYKILALAPTGSAAAPLGGSTYHSALGINDKRSESVSSIAHVKESLRGVEYIFIDELSMLSCHDSVQ</sequence>
<dbReference type="GO" id="GO:0006281">
    <property type="term" value="P:DNA repair"/>
    <property type="evidence" value="ECO:0007669"/>
    <property type="project" value="UniProtKB-KW"/>
</dbReference>
<keyword evidence="1" id="KW-0378">Hydrolase</keyword>
<evidence type="ECO:0000256" key="1">
    <source>
        <dbReference type="RuleBase" id="RU363044"/>
    </source>
</evidence>
<proteinExistence type="inferred from homology"/>
<gene>
    <name evidence="3" type="ORF">HYDPIDRAFT_101094</name>
</gene>
<dbReference type="HOGENOM" id="CLU_001613_2_2_1"/>
<feature type="domain" description="DNA helicase Pif1-like DEAD-box helicase" evidence="2">
    <location>
        <begin position="13"/>
        <end position="125"/>
    </location>
</feature>
<keyword evidence="1" id="KW-0547">Nucleotide-binding</keyword>
<dbReference type="EMBL" id="KN839893">
    <property type="protein sequence ID" value="KIJ59243.1"/>
    <property type="molecule type" value="Genomic_DNA"/>
</dbReference>
<comment type="catalytic activity">
    <reaction evidence="1">
        <text>ATP + H2O = ADP + phosphate + H(+)</text>
        <dbReference type="Rhea" id="RHEA:13065"/>
        <dbReference type="ChEBI" id="CHEBI:15377"/>
        <dbReference type="ChEBI" id="CHEBI:15378"/>
        <dbReference type="ChEBI" id="CHEBI:30616"/>
        <dbReference type="ChEBI" id="CHEBI:43474"/>
        <dbReference type="ChEBI" id="CHEBI:456216"/>
        <dbReference type="EC" id="5.6.2.3"/>
    </reaction>
</comment>
<dbReference type="PANTHER" id="PTHR47642">
    <property type="entry name" value="ATP-DEPENDENT DNA HELICASE"/>
    <property type="match status" value="1"/>
</dbReference>
<dbReference type="InterPro" id="IPR027417">
    <property type="entry name" value="P-loop_NTPase"/>
</dbReference>
<keyword evidence="1" id="KW-0233">DNA recombination</keyword>
<dbReference type="GO" id="GO:0043139">
    <property type="term" value="F:5'-3' DNA helicase activity"/>
    <property type="evidence" value="ECO:0007669"/>
    <property type="project" value="UniProtKB-EC"/>
</dbReference>
<protein>
    <recommendedName>
        <fullName evidence="1">ATP-dependent DNA helicase</fullName>
        <ecNumber evidence="1">5.6.2.3</ecNumber>
    </recommendedName>
</protein>
<dbReference type="InterPro" id="IPR051055">
    <property type="entry name" value="PIF1_helicase"/>
</dbReference>
<dbReference type="InterPro" id="IPR010285">
    <property type="entry name" value="DNA_helicase_pif1-like_DEAD"/>
</dbReference>
<comment type="cofactor">
    <cofactor evidence="1">
        <name>Mg(2+)</name>
        <dbReference type="ChEBI" id="CHEBI:18420"/>
    </cofactor>
</comment>
<keyword evidence="1" id="KW-0234">DNA repair</keyword>
<dbReference type="AlphaFoldDB" id="A0A0C9W0A3"/>
<organism evidence="3 4">
    <name type="scientific">Hydnomerulius pinastri MD-312</name>
    <dbReference type="NCBI Taxonomy" id="994086"/>
    <lineage>
        <taxon>Eukaryota</taxon>
        <taxon>Fungi</taxon>
        <taxon>Dikarya</taxon>
        <taxon>Basidiomycota</taxon>
        <taxon>Agaricomycotina</taxon>
        <taxon>Agaricomycetes</taxon>
        <taxon>Agaricomycetidae</taxon>
        <taxon>Boletales</taxon>
        <taxon>Boletales incertae sedis</taxon>
        <taxon>Leucogyrophana</taxon>
    </lineage>
</organism>
<dbReference type="OrthoDB" id="432234at2759"/>
<accession>A0A0C9W0A3</accession>
<name>A0A0C9W0A3_9AGAM</name>
<dbReference type="GO" id="GO:0000723">
    <property type="term" value="P:telomere maintenance"/>
    <property type="evidence" value="ECO:0007669"/>
    <property type="project" value="InterPro"/>
</dbReference>
<dbReference type="GO" id="GO:0006310">
    <property type="term" value="P:DNA recombination"/>
    <property type="evidence" value="ECO:0007669"/>
    <property type="project" value="UniProtKB-KW"/>
</dbReference>
<dbReference type="Proteomes" id="UP000053820">
    <property type="component" value="Unassembled WGS sequence"/>
</dbReference>
<keyword evidence="1" id="KW-0067">ATP-binding</keyword>
<dbReference type="SUPFAM" id="SSF52540">
    <property type="entry name" value="P-loop containing nucleoside triphosphate hydrolases"/>
    <property type="match status" value="1"/>
</dbReference>
<dbReference type="EC" id="5.6.2.3" evidence="1"/>
<keyword evidence="1" id="KW-0227">DNA damage</keyword>